<proteinExistence type="predicted"/>
<reference evidence="1 2" key="1">
    <citation type="journal article" date="2023" name="Science">
        <title>Complex scaffold remodeling in plant triterpene biosynthesis.</title>
        <authorList>
            <person name="De La Pena R."/>
            <person name="Hodgson H."/>
            <person name="Liu J.C."/>
            <person name="Stephenson M.J."/>
            <person name="Martin A.C."/>
            <person name="Owen C."/>
            <person name="Harkess A."/>
            <person name="Leebens-Mack J."/>
            <person name="Jimenez L.E."/>
            <person name="Osbourn A."/>
            <person name="Sattely E.S."/>
        </authorList>
    </citation>
    <scope>NUCLEOTIDE SEQUENCE [LARGE SCALE GENOMIC DNA]</scope>
    <source>
        <strain evidence="2">cv. JPN11</strain>
        <tissue evidence="1">Leaf</tissue>
    </source>
</reference>
<keyword evidence="2" id="KW-1185">Reference proteome</keyword>
<gene>
    <name evidence="1" type="ORF">OWV82_015139</name>
</gene>
<evidence type="ECO:0000313" key="2">
    <source>
        <dbReference type="Proteomes" id="UP001164539"/>
    </source>
</evidence>
<evidence type="ECO:0000313" key="1">
    <source>
        <dbReference type="EMBL" id="KAJ4712982.1"/>
    </source>
</evidence>
<sequence>MKEDVLVIGCSCKAMGSASPAVVASVSPVPEAAAATYLTQQPFPTPSPFSFSWLALAQQRKVAQQPSSSFTAYPEFLYCFIVNILACVYSFSQLSKGICDIAHRGILISDMTSDYISFILDQLVVYLLISSSSVAIPVIQDIQQTASSIWRAAIISTTMSFLTFLIFVTCTLISGYKLCKRIIW</sequence>
<accession>A0ACC1XQ15</accession>
<name>A0ACC1XQ15_MELAZ</name>
<organism evidence="1 2">
    <name type="scientific">Melia azedarach</name>
    <name type="common">Chinaberry tree</name>
    <dbReference type="NCBI Taxonomy" id="155640"/>
    <lineage>
        <taxon>Eukaryota</taxon>
        <taxon>Viridiplantae</taxon>
        <taxon>Streptophyta</taxon>
        <taxon>Embryophyta</taxon>
        <taxon>Tracheophyta</taxon>
        <taxon>Spermatophyta</taxon>
        <taxon>Magnoliopsida</taxon>
        <taxon>eudicotyledons</taxon>
        <taxon>Gunneridae</taxon>
        <taxon>Pentapetalae</taxon>
        <taxon>rosids</taxon>
        <taxon>malvids</taxon>
        <taxon>Sapindales</taxon>
        <taxon>Meliaceae</taxon>
        <taxon>Melia</taxon>
    </lineage>
</organism>
<dbReference type="Proteomes" id="UP001164539">
    <property type="component" value="Chromosome 8"/>
</dbReference>
<dbReference type="EMBL" id="CM051401">
    <property type="protein sequence ID" value="KAJ4712982.1"/>
    <property type="molecule type" value="Genomic_DNA"/>
</dbReference>
<protein>
    <submittedName>
        <fullName evidence="1">CASP-like protein</fullName>
    </submittedName>
</protein>
<comment type="caution">
    <text evidence="1">The sequence shown here is derived from an EMBL/GenBank/DDBJ whole genome shotgun (WGS) entry which is preliminary data.</text>
</comment>